<accession>A0A6N6MUV0</accession>
<dbReference type="PANTHER" id="PTHR38598:SF1">
    <property type="entry name" value="INNER MEMBRANE PROTEIN YJCH"/>
    <property type="match status" value="1"/>
</dbReference>
<dbReference type="PANTHER" id="PTHR38598">
    <property type="entry name" value="INNER MEMBRANE PROTEIN YJCH"/>
    <property type="match status" value="1"/>
</dbReference>
<dbReference type="Proteomes" id="UP000441523">
    <property type="component" value="Unassembled WGS sequence"/>
</dbReference>
<evidence type="ECO:0000313" key="4">
    <source>
        <dbReference type="Proteomes" id="UP000441523"/>
    </source>
</evidence>
<evidence type="ECO:0000256" key="1">
    <source>
        <dbReference type="SAM" id="MobiDB-lite"/>
    </source>
</evidence>
<dbReference type="RefSeq" id="WP_150962548.1">
    <property type="nucleotide sequence ID" value="NZ_VZZJ01000004.1"/>
</dbReference>
<keyword evidence="2" id="KW-0812">Transmembrane</keyword>
<feature type="compositionally biased region" description="Low complexity" evidence="1">
    <location>
        <begin position="17"/>
        <end position="31"/>
    </location>
</feature>
<protein>
    <submittedName>
        <fullName evidence="3">DUF485 domain-containing protein</fullName>
    </submittedName>
</protein>
<gene>
    <name evidence="3" type="ORF">F6X51_07270</name>
</gene>
<dbReference type="EMBL" id="VZZJ01000004">
    <property type="protein sequence ID" value="KAB1074909.1"/>
    <property type="molecule type" value="Genomic_DNA"/>
</dbReference>
<evidence type="ECO:0000256" key="2">
    <source>
        <dbReference type="SAM" id="Phobius"/>
    </source>
</evidence>
<dbReference type="InterPro" id="IPR052959">
    <property type="entry name" value="Inner_membrane_assoc"/>
</dbReference>
<sequence>MSGSRYGTPPNDPRRSPPGTGAATGPAATGEPPYQAIVRNPNFQALVHERTRFGWILTILMLIVYFGFIGLIAFDKALLAVKVGGGTASLGLFLGVGVIVFAFILTGIYVARANSRFDDLTAELNRSVGR</sequence>
<feature type="region of interest" description="Disordered" evidence="1">
    <location>
        <begin position="1"/>
        <end position="31"/>
    </location>
</feature>
<keyword evidence="2" id="KW-0472">Membrane</keyword>
<evidence type="ECO:0000313" key="3">
    <source>
        <dbReference type="EMBL" id="KAB1074909.1"/>
    </source>
</evidence>
<feature type="transmembrane region" description="Helical" evidence="2">
    <location>
        <begin position="53"/>
        <end position="74"/>
    </location>
</feature>
<dbReference type="Pfam" id="PF04341">
    <property type="entry name" value="DUF485"/>
    <property type="match status" value="1"/>
</dbReference>
<organism evidence="3 4">
    <name type="scientific">Methylobacterium planeticum</name>
    <dbReference type="NCBI Taxonomy" id="2615211"/>
    <lineage>
        <taxon>Bacteria</taxon>
        <taxon>Pseudomonadati</taxon>
        <taxon>Pseudomonadota</taxon>
        <taxon>Alphaproteobacteria</taxon>
        <taxon>Hyphomicrobiales</taxon>
        <taxon>Methylobacteriaceae</taxon>
        <taxon>Methylobacterium</taxon>
    </lineage>
</organism>
<keyword evidence="4" id="KW-1185">Reference proteome</keyword>
<keyword evidence="2" id="KW-1133">Transmembrane helix</keyword>
<dbReference type="GO" id="GO:0005886">
    <property type="term" value="C:plasma membrane"/>
    <property type="evidence" value="ECO:0007669"/>
    <property type="project" value="TreeGrafter"/>
</dbReference>
<comment type="caution">
    <text evidence="3">The sequence shown here is derived from an EMBL/GenBank/DDBJ whole genome shotgun (WGS) entry which is preliminary data.</text>
</comment>
<proteinExistence type="predicted"/>
<reference evidence="3 4" key="1">
    <citation type="submission" date="2019-09" db="EMBL/GenBank/DDBJ databases">
        <title>YIM 132548 draft genome.</title>
        <authorList>
            <person name="Jiang L."/>
        </authorList>
    </citation>
    <scope>NUCLEOTIDE SEQUENCE [LARGE SCALE GENOMIC DNA]</scope>
    <source>
        <strain evidence="3 4">YIM 132548</strain>
    </source>
</reference>
<dbReference type="AlphaFoldDB" id="A0A6N6MUV0"/>
<dbReference type="InterPro" id="IPR007436">
    <property type="entry name" value="DUF485"/>
</dbReference>
<feature type="transmembrane region" description="Helical" evidence="2">
    <location>
        <begin position="86"/>
        <end position="111"/>
    </location>
</feature>
<name>A0A6N6MUV0_9HYPH</name>